<evidence type="ECO:0000256" key="7">
    <source>
        <dbReference type="ARBA" id="ARBA00032272"/>
    </source>
</evidence>
<comment type="catalytic activity">
    <reaction evidence="1">
        <text>GDP-alpha-D-mannose + H2O = alpha-D-mannose 1-phosphate + GMP + 2 H(+)</text>
        <dbReference type="Rhea" id="RHEA:27978"/>
        <dbReference type="ChEBI" id="CHEBI:15377"/>
        <dbReference type="ChEBI" id="CHEBI:15378"/>
        <dbReference type="ChEBI" id="CHEBI:57527"/>
        <dbReference type="ChEBI" id="CHEBI:58115"/>
        <dbReference type="ChEBI" id="CHEBI:58409"/>
    </reaction>
</comment>
<dbReference type="GO" id="GO:0016787">
    <property type="term" value="F:hydrolase activity"/>
    <property type="evidence" value="ECO:0007669"/>
    <property type="project" value="UniProtKB-KW"/>
</dbReference>
<dbReference type="GO" id="GO:0006753">
    <property type="term" value="P:nucleoside phosphate metabolic process"/>
    <property type="evidence" value="ECO:0007669"/>
    <property type="project" value="TreeGrafter"/>
</dbReference>
<comment type="caution">
    <text evidence="9">The sequence shown here is derived from an EMBL/GenBank/DDBJ whole genome shotgun (WGS) entry which is preliminary data.</text>
</comment>
<evidence type="ECO:0000256" key="3">
    <source>
        <dbReference type="ARBA" id="ARBA00007275"/>
    </source>
</evidence>
<dbReference type="Gene3D" id="3.90.79.10">
    <property type="entry name" value="Nucleoside Triphosphate Pyrophosphohydrolase"/>
    <property type="match status" value="1"/>
</dbReference>
<dbReference type="AlphaFoldDB" id="A0A2N0VEP3"/>
<dbReference type="Pfam" id="PF00293">
    <property type="entry name" value="NUDIX"/>
    <property type="match status" value="1"/>
</dbReference>
<keyword evidence="5" id="KW-0378">Hydrolase</keyword>
<sequence>MQDQPSDESKLFEETITSSHVFDGTLLQVYVDEVKLPDGSTSTRDWIKHPGASAVVPVFEDGTIMLLKQFRYPAQKLFIEVPAGKIDPGETPLTTARRELEEESGLSCKNLEKVGSLYPAIGYADEEIFVYVGWGLQETGKQTDHDEFLINYRIPFSKALQMIEDGEIKDGKTISAITQTYLWWKRNEPFPINFKC</sequence>
<proteinExistence type="inferred from homology"/>
<dbReference type="OrthoDB" id="1523642at2"/>
<accession>A0A2N0VEP3</accession>
<dbReference type="PANTHER" id="PTHR11839:SF18">
    <property type="entry name" value="NUDIX HYDROLASE DOMAIN-CONTAINING PROTEIN"/>
    <property type="match status" value="1"/>
</dbReference>
<evidence type="ECO:0000313" key="10">
    <source>
        <dbReference type="Proteomes" id="UP000233398"/>
    </source>
</evidence>
<dbReference type="InterPro" id="IPR015797">
    <property type="entry name" value="NUDIX_hydrolase-like_dom_sf"/>
</dbReference>
<evidence type="ECO:0000256" key="2">
    <source>
        <dbReference type="ARBA" id="ARBA00001946"/>
    </source>
</evidence>
<evidence type="ECO:0000259" key="8">
    <source>
        <dbReference type="PROSITE" id="PS51462"/>
    </source>
</evidence>
<dbReference type="InterPro" id="IPR020084">
    <property type="entry name" value="NUDIX_hydrolase_CS"/>
</dbReference>
<comment type="similarity">
    <text evidence="3">Belongs to the Nudix hydrolase family. NudK subfamily.</text>
</comment>
<evidence type="ECO:0000256" key="4">
    <source>
        <dbReference type="ARBA" id="ARBA00016377"/>
    </source>
</evidence>
<dbReference type="PROSITE" id="PS00893">
    <property type="entry name" value="NUDIX_BOX"/>
    <property type="match status" value="1"/>
</dbReference>
<dbReference type="FunFam" id="3.90.79.10:FF:000024">
    <property type="entry name" value="ADP-ribose pyrophosphatase"/>
    <property type="match status" value="1"/>
</dbReference>
<evidence type="ECO:0000256" key="5">
    <source>
        <dbReference type="ARBA" id="ARBA00022801"/>
    </source>
</evidence>
<evidence type="ECO:0000256" key="6">
    <source>
        <dbReference type="ARBA" id="ARBA00032162"/>
    </source>
</evidence>
<keyword evidence="10" id="KW-1185">Reference proteome</keyword>
<name>A0A2N0VEP3_9BACT</name>
<evidence type="ECO:0000313" key="9">
    <source>
        <dbReference type="EMBL" id="PKD42630.1"/>
    </source>
</evidence>
<gene>
    <name evidence="9" type="ORF">CWD77_14575</name>
</gene>
<comment type="cofactor">
    <cofactor evidence="2">
        <name>Mg(2+)</name>
        <dbReference type="ChEBI" id="CHEBI:18420"/>
    </cofactor>
</comment>
<feature type="domain" description="Nudix hydrolase" evidence="8">
    <location>
        <begin position="47"/>
        <end position="186"/>
    </location>
</feature>
<evidence type="ECO:0000256" key="1">
    <source>
        <dbReference type="ARBA" id="ARBA00000847"/>
    </source>
</evidence>
<dbReference type="SUPFAM" id="SSF55811">
    <property type="entry name" value="Nudix"/>
    <property type="match status" value="1"/>
</dbReference>
<dbReference type="GO" id="GO:0005829">
    <property type="term" value="C:cytosol"/>
    <property type="evidence" value="ECO:0007669"/>
    <property type="project" value="TreeGrafter"/>
</dbReference>
<protein>
    <recommendedName>
        <fullName evidence="4">GDP-mannose pyrophosphatase</fullName>
    </recommendedName>
    <alternativeName>
        <fullName evidence="6">GDP-mannose hydrolase</fullName>
    </alternativeName>
    <alternativeName>
        <fullName evidence="7">GDPMK</fullName>
    </alternativeName>
</protein>
<dbReference type="PROSITE" id="PS51462">
    <property type="entry name" value="NUDIX"/>
    <property type="match status" value="1"/>
</dbReference>
<dbReference type="Proteomes" id="UP000233398">
    <property type="component" value="Unassembled WGS sequence"/>
</dbReference>
<dbReference type="InterPro" id="IPR000086">
    <property type="entry name" value="NUDIX_hydrolase_dom"/>
</dbReference>
<dbReference type="EMBL" id="PISP01000006">
    <property type="protein sequence ID" value="PKD42630.1"/>
    <property type="molecule type" value="Genomic_DNA"/>
</dbReference>
<organism evidence="9 10">
    <name type="scientific">Rhodohalobacter barkolensis</name>
    <dbReference type="NCBI Taxonomy" id="2053187"/>
    <lineage>
        <taxon>Bacteria</taxon>
        <taxon>Pseudomonadati</taxon>
        <taxon>Balneolota</taxon>
        <taxon>Balneolia</taxon>
        <taxon>Balneolales</taxon>
        <taxon>Balneolaceae</taxon>
        <taxon>Rhodohalobacter</taxon>
    </lineage>
</organism>
<dbReference type="PANTHER" id="PTHR11839">
    <property type="entry name" value="UDP/ADP-SUGAR PYROPHOSPHATASE"/>
    <property type="match status" value="1"/>
</dbReference>
<dbReference type="GO" id="GO:0019693">
    <property type="term" value="P:ribose phosphate metabolic process"/>
    <property type="evidence" value="ECO:0007669"/>
    <property type="project" value="TreeGrafter"/>
</dbReference>
<reference evidence="9 10" key="1">
    <citation type="submission" date="2017-11" db="EMBL/GenBank/DDBJ databases">
        <title>Rhodohalobacter 15182 sp. nov., isolated from a salt lake.</title>
        <authorList>
            <person name="Han S."/>
        </authorList>
    </citation>
    <scope>NUCLEOTIDE SEQUENCE [LARGE SCALE GENOMIC DNA]</scope>
    <source>
        <strain evidence="9 10">15182</strain>
    </source>
</reference>